<dbReference type="RefSeq" id="WP_192568337.1">
    <property type="nucleotide sequence ID" value="NZ_JACZEP010000011.1"/>
</dbReference>
<dbReference type="PIRSF" id="PIRSF036626">
    <property type="entry name" value="MPTBd_MobAlike"/>
    <property type="match status" value="1"/>
</dbReference>
<dbReference type="CDD" id="cd03522">
    <property type="entry name" value="MoeA_like"/>
    <property type="match status" value="1"/>
</dbReference>
<organism evidence="3 4">
    <name type="scientific">Aminobacter carboxidus</name>
    <dbReference type="NCBI Taxonomy" id="376165"/>
    <lineage>
        <taxon>Bacteria</taxon>
        <taxon>Pseudomonadati</taxon>
        <taxon>Pseudomonadota</taxon>
        <taxon>Alphaproteobacteria</taxon>
        <taxon>Hyphomicrobiales</taxon>
        <taxon>Phyllobacteriaceae</taxon>
        <taxon>Aminobacter</taxon>
    </lineage>
</organism>
<protein>
    <submittedName>
        <fullName evidence="3">Molybdopterin-binding/glycosyltransferase family 2 protein</fullName>
    </submittedName>
</protein>
<gene>
    <name evidence="3" type="ORF">IHE39_24785</name>
</gene>
<evidence type="ECO:0000259" key="2">
    <source>
        <dbReference type="Pfam" id="PF12804"/>
    </source>
</evidence>
<dbReference type="InterPro" id="IPR012184">
    <property type="entry name" value="Bifunc_Mopterin-bd"/>
</dbReference>
<comment type="caution">
    <text evidence="3">The sequence shown here is derived from an EMBL/GenBank/DDBJ whole genome shotgun (WGS) entry which is preliminary data.</text>
</comment>
<dbReference type="SUPFAM" id="SSF53218">
    <property type="entry name" value="Molybdenum cofactor biosynthesis proteins"/>
    <property type="match status" value="1"/>
</dbReference>
<dbReference type="Gene3D" id="3.40.980.10">
    <property type="entry name" value="MoaB/Mog-like domain"/>
    <property type="match status" value="1"/>
</dbReference>
<dbReference type="InterPro" id="IPR029044">
    <property type="entry name" value="Nucleotide-diphossugar_trans"/>
</dbReference>
<dbReference type="SUPFAM" id="SSF53448">
    <property type="entry name" value="Nucleotide-diphospho-sugar transferases"/>
    <property type="match status" value="1"/>
</dbReference>
<proteinExistence type="predicted"/>
<dbReference type="EMBL" id="JACZEP010000011">
    <property type="protein sequence ID" value="MBE1207512.1"/>
    <property type="molecule type" value="Genomic_DNA"/>
</dbReference>
<evidence type="ECO:0000313" key="3">
    <source>
        <dbReference type="EMBL" id="MBE1207512.1"/>
    </source>
</evidence>
<evidence type="ECO:0000313" key="4">
    <source>
        <dbReference type="Proteomes" id="UP000598227"/>
    </source>
</evidence>
<sequence>MKFGPVCVIDAEGAILAHAIVAGAVRLRKAHRLTACDIAMLGEAGVEEVIAAVLDRDDLDEDAAASAIVMALETSGVEAKPAATGRVNLHASRDGVFTVDKTLIDTLNRIDPSITIATLADYTAVEKSRMVATVKIIPFAVSAPLIREARSQLRDREAFAVHAFQPKKVALVQTVLPGTKDSVLDKTARITQERLARSASRIVAEKRVPHNSHAVAEAIGNLSVHSDMLIVFGASAMCDFDDVIPAAIRFAGGEVHRAGMPVDPGNLIVTGRLGEKPVLGAPGCARSPKLNGFDWVLDRLIAGIDVDNDMIAGMGVGGLLMEIPARPQPREPAVPSRQRKVYAILLAAGRSSRMGAKNKLLADFDGVPLVRRMASLVCASKVSGVFGVVGHMSERVRQALEGVDMELVENPHHADGLASSIKAGFAALPDDADGVLIMLADMPSVSAADIDRLIASFHKHEGRTVVRATHGGKRGNPVLLPRVLFPEIRKLTGDIGARHVVESGLVDIVNIEIGAGAGIDVDTPEAMLRAGGVLVD</sequence>
<accession>A0ABR9GV07</accession>
<reference evidence="3 4" key="1">
    <citation type="submission" date="2020-09" db="EMBL/GenBank/DDBJ databases">
        <title>Draft Genome Sequence of Aminobacter carboxidus type strain DSM 1086, a soil Gram-negative carboxydobacterium.</title>
        <authorList>
            <person name="Turrini P."/>
            <person name="Tescari M."/>
            <person name="Artuso I."/>
            <person name="Lugli G.A."/>
            <person name="Frangipani E."/>
            <person name="Ventura M."/>
            <person name="Visca P."/>
        </authorList>
    </citation>
    <scope>NUCLEOTIDE SEQUENCE [LARGE SCALE GENOMIC DNA]</scope>
    <source>
        <strain evidence="3 4">DSM 1086</strain>
    </source>
</reference>
<name>A0ABR9GV07_9HYPH</name>
<dbReference type="Proteomes" id="UP000598227">
    <property type="component" value="Unassembled WGS sequence"/>
</dbReference>
<feature type="domain" description="MobA-like NTP transferase" evidence="2">
    <location>
        <begin position="343"/>
        <end position="503"/>
    </location>
</feature>
<dbReference type="Pfam" id="PF12804">
    <property type="entry name" value="NTP_transf_3"/>
    <property type="match status" value="1"/>
</dbReference>
<keyword evidence="4" id="KW-1185">Reference proteome</keyword>
<evidence type="ECO:0000256" key="1">
    <source>
        <dbReference type="ARBA" id="ARBA00022842"/>
    </source>
</evidence>
<keyword evidence="1" id="KW-0460">Magnesium</keyword>
<dbReference type="PANTHER" id="PTHR43777:SF1">
    <property type="entry name" value="MOLYBDENUM COFACTOR CYTIDYLYLTRANSFERASE"/>
    <property type="match status" value="1"/>
</dbReference>
<dbReference type="InterPro" id="IPR025877">
    <property type="entry name" value="MobA-like_NTP_Trfase"/>
</dbReference>
<dbReference type="Gene3D" id="3.90.550.10">
    <property type="entry name" value="Spore Coat Polysaccharide Biosynthesis Protein SpsA, Chain A"/>
    <property type="match status" value="1"/>
</dbReference>
<dbReference type="CDD" id="cd04182">
    <property type="entry name" value="GT_2_like_f"/>
    <property type="match status" value="1"/>
</dbReference>
<dbReference type="InterPro" id="IPR036425">
    <property type="entry name" value="MoaB/Mog-like_dom_sf"/>
</dbReference>
<dbReference type="PANTHER" id="PTHR43777">
    <property type="entry name" value="MOLYBDENUM COFACTOR CYTIDYLYLTRANSFERASE"/>
    <property type="match status" value="1"/>
</dbReference>